<comment type="subcellular location">
    <subcellularLocation>
        <location evidence="1">Cell membrane</location>
        <topology evidence="1">Multi-pass membrane protein</topology>
    </subcellularLocation>
</comment>
<proteinExistence type="inferred from homology"/>
<feature type="transmembrane region" description="Helical" evidence="7">
    <location>
        <begin position="55"/>
        <end position="72"/>
    </location>
</feature>
<feature type="transmembrane region" description="Helical" evidence="7">
    <location>
        <begin position="12"/>
        <end position="35"/>
    </location>
</feature>
<keyword evidence="9" id="KW-0808">Transferase</keyword>
<dbReference type="PANTHER" id="PTHR40074:SF4">
    <property type="entry name" value="INNER MEMBRANE PROTEIN YCFT"/>
    <property type="match status" value="1"/>
</dbReference>
<keyword evidence="6 7" id="KW-0472">Membrane</keyword>
<evidence type="ECO:0000256" key="2">
    <source>
        <dbReference type="ARBA" id="ARBA00007400"/>
    </source>
</evidence>
<feature type="transmembrane region" description="Helical" evidence="7">
    <location>
        <begin position="152"/>
        <end position="172"/>
    </location>
</feature>
<dbReference type="AlphaFoldDB" id="A0A9W6N6G0"/>
<organism evidence="9 10">
    <name type="scientific">Methylopila turkensis</name>
    <dbReference type="NCBI Taxonomy" id="1437816"/>
    <lineage>
        <taxon>Bacteria</taxon>
        <taxon>Pseudomonadati</taxon>
        <taxon>Pseudomonadota</taxon>
        <taxon>Alphaproteobacteria</taxon>
        <taxon>Hyphomicrobiales</taxon>
        <taxon>Methylopilaceae</taxon>
        <taxon>Methylopila</taxon>
    </lineage>
</organism>
<keyword evidence="3" id="KW-1003">Cell membrane</keyword>
<evidence type="ECO:0000256" key="5">
    <source>
        <dbReference type="ARBA" id="ARBA00022989"/>
    </source>
</evidence>
<dbReference type="PANTHER" id="PTHR40074">
    <property type="entry name" value="O-ACETYLTRANSFERASE WECH"/>
    <property type="match status" value="1"/>
</dbReference>
<gene>
    <name evidence="9" type="ORF">GCM10008174_19400</name>
</gene>
<reference evidence="9" key="1">
    <citation type="journal article" date="2014" name="Int. J. Syst. Evol. Microbiol.">
        <title>Complete genome sequence of Corynebacterium casei LMG S-19264T (=DSM 44701T), isolated from a smear-ripened cheese.</title>
        <authorList>
            <consortium name="US DOE Joint Genome Institute (JGI-PGF)"/>
            <person name="Walter F."/>
            <person name="Albersmeier A."/>
            <person name="Kalinowski J."/>
            <person name="Ruckert C."/>
        </authorList>
    </citation>
    <scope>NUCLEOTIDE SEQUENCE</scope>
    <source>
        <strain evidence="9">VKM B-2748</strain>
    </source>
</reference>
<evidence type="ECO:0000313" key="10">
    <source>
        <dbReference type="Proteomes" id="UP001143309"/>
    </source>
</evidence>
<feature type="domain" description="Acyltransferase 3" evidence="8">
    <location>
        <begin position="13"/>
        <end position="317"/>
    </location>
</feature>
<dbReference type="GO" id="GO:0009246">
    <property type="term" value="P:enterobacterial common antigen biosynthetic process"/>
    <property type="evidence" value="ECO:0007669"/>
    <property type="project" value="TreeGrafter"/>
</dbReference>
<evidence type="ECO:0000256" key="4">
    <source>
        <dbReference type="ARBA" id="ARBA00022692"/>
    </source>
</evidence>
<dbReference type="GO" id="GO:0005886">
    <property type="term" value="C:plasma membrane"/>
    <property type="evidence" value="ECO:0007669"/>
    <property type="project" value="UniProtKB-SubCell"/>
</dbReference>
<feature type="transmembrane region" description="Helical" evidence="7">
    <location>
        <begin position="178"/>
        <end position="197"/>
    </location>
</feature>
<name>A0A9W6N6G0_9HYPH</name>
<evidence type="ECO:0000313" key="9">
    <source>
        <dbReference type="EMBL" id="GLK80199.1"/>
    </source>
</evidence>
<feature type="transmembrane region" description="Helical" evidence="7">
    <location>
        <begin position="232"/>
        <end position="256"/>
    </location>
</feature>
<evidence type="ECO:0000259" key="8">
    <source>
        <dbReference type="Pfam" id="PF01757"/>
    </source>
</evidence>
<dbReference type="Pfam" id="PF01757">
    <property type="entry name" value="Acyl_transf_3"/>
    <property type="match status" value="1"/>
</dbReference>
<dbReference type="InterPro" id="IPR002656">
    <property type="entry name" value="Acyl_transf_3_dom"/>
</dbReference>
<dbReference type="RefSeq" id="WP_271200670.1">
    <property type="nucleotide sequence ID" value="NZ_BSFL01000002.1"/>
</dbReference>
<protein>
    <submittedName>
        <fullName evidence="9">Acyltransferase</fullName>
    </submittedName>
</protein>
<dbReference type="EMBL" id="BSFL01000002">
    <property type="protein sequence ID" value="GLK80199.1"/>
    <property type="molecule type" value="Genomic_DNA"/>
</dbReference>
<feature type="transmembrane region" description="Helical" evidence="7">
    <location>
        <begin position="268"/>
        <end position="291"/>
    </location>
</feature>
<keyword evidence="5 7" id="KW-1133">Transmembrane helix</keyword>
<evidence type="ECO:0000256" key="7">
    <source>
        <dbReference type="SAM" id="Phobius"/>
    </source>
</evidence>
<sequence length="348" mass="38090">MPAAAASAKPRLDWVDVAKGICIVMVVMMHSTLGVEKAVGETGWMHHAVAFAKPFRMPDFFLISGLFLALVIDRDWRTYLDRKVVHFAYFYVLWLLIQGAFKWPGLALEEGFGAVVHAFLIALIDPFGTLWFIYLLPIFFVFAKLVRKLPPAAVLGFAAVLEIAPVQTGWMVPDEFCARLFYVMLGWYGAPYIFALAEKARSRRGLAVAGLVLWALMNGAAVYGGVSELPGVGLLLGVAGAVAVVAVAALIAGTTVAEPLRYAGERSIVVYLAFFLPMAVTRTVLLKLGIIPDVGTVSLLVTLAGIVAPLILEWLVMRTGWGVFLFRRPRAFRIDRPNRNQGRLAPAE</sequence>
<dbReference type="Proteomes" id="UP001143309">
    <property type="component" value="Unassembled WGS sequence"/>
</dbReference>
<comment type="similarity">
    <text evidence="2">Belongs to the acyltransferase 3 family.</text>
</comment>
<feature type="transmembrane region" description="Helical" evidence="7">
    <location>
        <begin position="297"/>
        <end position="326"/>
    </location>
</feature>
<reference evidence="9" key="2">
    <citation type="submission" date="2023-01" db="EMBL/GenBank/DDBJ databases">
        <authorList>
            <person name="Sun Q."/>
            <person name="Evtushenko L."/>
        </authorList>
    </citation>
    <scope>NUCLEOTIDE SEQUENCE</scope>
    <source>
        <strain evidence="9">VKM B-2748</strain>
    </source>
</reference>
<keyword evidence="10" id="KW-1185">Reference proteome</keyword>
<comment type="caution">
    <text evidence="9">The sequence shown here is derived from an EMBL/GenBank/DDBJ whole genome shotgun (WGS) entry which is preliminary data.</text>
</comment>
<evidence type="ECO:0000256" key="1">
    <source>
        <dbReference type="ARBA" id="ARBA00004651"/>
    </source>
</evidence>
<feature type="transmembrane region" description="Helical" evidence="7">
    <location>
        <begin position="84"/>
        <end position="103"/>
    </location>
</feature>
<keyword evidence="9" id="KW-0012">Acyltransferase</keyword>
<accession>A0A9W6N6G0</accession>
<evidence type="ECO:0000256" key="6">
    <source>
        <dbReference type="ARBA" id="ARBA00023136"/>
    </source>
</evidence>
<keyword evidence="4 7" id="KW-0812">Transmembrane</keyword>
<dbReference type="GO" id="GO:0016413">
    <property type="term" value="F:O-acetyltransferase activity"/>
    <property type="evidence" value="ECO:0007669"/>
    <property type="project" value="TreeGrafter"/>
</dbReference>
<feature type="transmembrane region" description="Helical" evidence="7">
    <location>
        <begin position="206"/>
        <end position="226"/>
    </location>
</feature>
<feature type="transmembrane region" description="Helical" evidence="7">
    <location>
        <begin position="115"/>
        <end position="140"/>
    </location>
</feature>
<evidence type="ECO:0000256" key="3">
    <source>
        <dbReference type="ARBA" id="ARBA00022475"/>
    </source>
</evidence>